<sequence length="357" mass="41029">MVLSVGKDRLHDECLVVRKRGTLQQKQELELEERKEKQRQKQLGEKEQAKETVDKKEEIKIEKLQISNGNLNGHQEMCCQASFDEQGREIGRKRAKRIRKERERRKQAERNKKIIHKIDCSIQTIPEDYWYCSWCNEHIPPISQCGHEAICRAGVQQKQIEIELKTRLKQHQLHIEAKKRQRLGLPPLKNEQQQHNNNIPHAGSLMHTAEESHAGTGRSSSDSRFSMKKLTLDINNPTIKAKTASAKLGEVHPNDVEAMIKLMQRLCTESKCKLLADSDGLSLSNSKCPKCKRAYCLIHRPIGKHTACPLNSELTIEQCDGTTTSIACGWDSNEKKEALKLALRERKAKLRELRERC</sequence>
<keyword evidence="3" id="KW-1185">Reference proteome</keyword>
<gene>
    <name evidence="2" type="ORF">SMRZ_LOCUS19556</name>
</gene>
<reference evidence="2 3" key="1">
    <citation type="submission" date="2018-11" db="EMBL/GenBank/DDBJ databases">
        <authorList>
            <consortium name="Pathogen Informatics"/>
        </authorList>
    </citation>
    <scope>NUCLEOTIDE SEQUENCE [LARGE SCALE GENOMIC DNA]</scope>
    <source>
        <strain evidence="2 3">Zambia</strain>
    </source>
</reference>
<dbReference type="EMBL" id="UZAI01018005">
    <property type="protein sequence ID" value="VDP32029.1"/>
    <property type="molecule type" value="Genomic_DNA"/>
</dbReference>
<dbReference type="AlphaFoldDB" id="A0A3P8GAK2"/>
<protein>
    <recommendedName>
        <fullName evidence="4">AN1-type domain-containing protein</fullName>
    </recommendedName>
</protein>
<evidence type="ECO:0008006" key="4">
    <source>
        <dbReference type="Google" id="ProtNLM"/>
    </source>
</evidence>
<proteinExistence type="predicted"/>
<evidence type="ECO:0000313" key="2">
    <source>
        <dbReference type="EMBL" id="VDP32029.1"/>
    </source>
</evidence>
<accession>A0A3P8GAK2</accession>
<organism evidence="2 3">
    <name type="scientific">Schistosoma margrebowiei</name>
    <dbReference type="NCBI Taxonomy" id="48269"/>
    <lineage>
        <taxon>Eukaryota</taxon>
        <taxon>Metazoa</taxon>
        <taxon>Spiralia</taxon>
        <taxon>Lophotrochozoa</taxon>
        <taxon>Platyhelminthes</taxon>
        <taxon>Trematoda</taxon>
        <taxon>Digenea</taxon>
        <taxon>Strigeidida</taxon>
        <taxon>Schistosomatoidea</taxon>
        <taxon>Schistosomatidae</taxon>
        <taxon>Schistosoma</taxon>
    </lineage>
</organism>
<dbReference type="InterPro" id="IPR035896">
    <property type="entry name" value="AN1-like_Znf"/>
</dbReference>
<evidence type="ECO:0000313" key="3">
    <source>
        <dbReference type="Proteomes" id="UP000277204"/>
    </source>
</evidence>
<name>A0A3P8GAK2_9TREM</name>
<dbReference type="SUPFAM" id="SSF118310">
    <property type="entry name" value="AN1-like Zinc finger"/>
    <property type="match status" value="1"/>
</dbReference>
<feature type="region of interest" description="Disordered" evidence="1">
    <location>
        <begin position="30"/>
        <end position="54"/>
    </location>
</feature>
<feature type="compositionally biased region" description="Basic and acidic residues" evidence="1">
    <location>
        <begin position="42"/>
        <end position="54"/>
    </location>
</feature>
<dbReference type="Proteomes" id="UP000277204">
    <property type="component" value="Unassembled WGS sequence"/>
</dbReference>
<evidence type="ECO:0000256" key="1">
    <source>
        <dbReference type="SAM" id="MobiDB-lite"/>
    </source>
</evidence>